<dbReference type="KEGG" id="vpd:VAPA_1c46180"/>
<dbReference type="AlphaFoldDB" id="T1XGQ1"/>
<dbReference type="GO" id="GO:0006465">
    <property type="term" value="P:signal peptide processing"/>
    <property type="evidence" value="ECO:0007669"/>
    <property type="project" value="TreeGrafter"/>
</dbReference>
<accession>T1XGQ1</accession>
<dbReference type="GO" id="GO:0004190">
    <property type="term" value="F:aspartic-type endopeptidase activity"/>
    <property type="evidence" value="ECO:0007669"/>
    <property type="project" value="InterPro"/>
</dbReference>
<dbReference type="InterPro" id="IPR050882">
    <property type="entry name" value="Prepilin_peptidase/N-MTase"/>
</dbReference>
<reference evidence="4 5" key="1">
    <citation type="submission" date="2012-10" db="EMBL/GenBank/DDBJ databases">
        <title>Genome sequence of Variovorax paradoxus B4.</title>
        <authorList>
            <person name="Schuldes J."/>
            <person name="Brandt U."/>
            <person name="Hiessl S."/>
            <person name="Wuebbeler J.H."/>
            <person name="Thuermer A."/>
            <person name="Steinbuechel A."/>
            <person name="Daniel R."/>
        </authorList>
    </citation>
    <scope>NUCLEOTIDE SEQUENCE [LARGE SCALE GENOMIC DNA]</scope>
    <source>
        <strain evidence="4 5">B4</strain>
    </source>
</reference>
<keyword evidence="2" id="KW-0812">Transmembrane</keyword>
<feature type="transmembrane region" description="Helical" evidence="2">
    <location>
        <begin position="70"/>
        <end position="95"/>
    </location>
</feature>
<dbReference type="PANTHER" id="PTHR30487:SF0">
    <property type="entry name" value="PREPILIN LEADER PEPTIDASE_N-METHYLTRANSFERASE-RELATED"/>
    <property type="match status" value="1"/>
</dbReference>
<feature type="domain" description="Prepilin type IV endopeptidase peptidase" evidence="3">
    <location>
        <begin position="29"/>
        <end position="131"/>
    </location>
</feature>
<name>T1XGQ1_VARPD</name>
<dbReference type="GO" id="GO:0005886">
    <property type="term" value="C:plasma membrane"/>
    <property type="evidence" value="ECO:0007669"/>
    <property type="project" value="TreeGrafter"/>
</dbReference>
<evidence type="ECO:0000256" key="2">
    <source>
        <dbReference type="SAM" id="Phobius"/>
    </source>
</evidence>
<sequence length="190" mass="20749">MACFREFPRRWAAPLLKTLSLHFLAESSFLVWLLFVAVYDFRKRRVPNWLVLGGAALALAALVVDRQPFGLSWTAAFLGAAIGFGFLLLFYVLGLMGAGDVKFAGALGLWVGLPGLMPIWIAASLLAGAHGVLWLVLKRWAVFPKVAVALRGRSQAPDDIASSGIRTRFIPYAAYLAMATAAWIVWGRQS</sequence>
<feature type="transmembrane region" description="Helical" evidence="2">
    <location>
        <begin position="46"/>
        <end position="64"/>
    </location>
</feature>
<evidence type="ECO:0000259" key="3">
    <source>
        <dbReference type="Pfam" id="PF01478"/>
    </source>
</evidence>
<keyword evidence="2" id="KW-1133">Transmembrane helix</keyword>
<proteinExistence type="inferred from homology"/>
<comment type="similarity">
    <text evidence="1">Belongs to the peptidase A24 family.</text>
</comment>
<dbReference type="Gene3D" id="1.20.120.1220">
    <property type="match status" value="1"/>
</dbReference>
<keyword evidence="2" id="KW-0472">Membrane</keyword>
<feature type="transmembrane region" description="Helical" evidence="2">
    <location>
        <begin position="169"/>
        <end position="186"/>
    </location>
</feature>
<organism evidence="4 5">
    <name type="scientific">Variovorax paradoxus B4</name>
    <dbReference type="NCBI Taxonomy" id="1246301"/>
    <lineage>
        <taxon>Bacteria</taxon>
        <taxon>Pseudomonadati</taxon>
        <taxon>Pseudomonadota</taxon>
        <taxon>Betaproteobacteria</taxon>
        <taxon>Burkholderiales</taxon>
        <taxon>Comamonadaceae</taxon>
        <taxon>Variovorax</taxon>
    </lineage>
</organism>
<protein>
    <submittedName>
        <fullName evidence="4">Type IV leader peptidase family</fullName>
    </submittedName>
</protein>
<dbReference type="PANTHER" id="PTHR30487">
    <property type="entry name" value="TYPE 4 PREPILIN-LIKE PROTEINS LEADER PEPTIDE-PROCESSING ENZYME"/>
    <property type="match status" value="1"/>
</dbReference>
<gene>
    <name evidence="4" type="ORF">VAPA_1c46180</name>
</gene>
<feature type="transmembrane region" description="Helical" evidence="2">
    <location>
        <begin position="107"/>
        <end position="137"/>
    </location>
</feature>
<feature type="transmembrane region" description="Helical" evidence="2">
    <location>
        <begin position="20"/>
        <end position="39"/>
    </location>
</feature>
<dbReference type="Pfam" id="PF01478">
    <property type="entry name" value="Peptidase_A24"/>
    <property type="match status" value="1"/>
</dbReference>
<dbReference type="EMBL" id="CP003911">
    <property type="protein sequence ID" value="AGU51686.1"/>
    <property type="molecule type" value="Genomic_DNA"/>
</dbReference>
<evidence type="ECO:0000256" key="1">
    <source>
        <dbReference type="ARBA" id="ARBA00005801"/>
    </source>
</evidence>
<evidence type="ECO:0000313" key="4">
    <source>
        <dbReference type="EMBL" id="AGU51686.1"/>
    </source>
</evidence>
<dbReference type="Proteomes" id="UP000016223">
    <property type="component" value="Chromosome 1"/>
</dbReference>
<dbReference type="HOGENOM" id="CLU_057101_6_1_4"/>
<evidence type="ECO:0000313" key="5">
    <source>
        <dbReference type="Proteomes" id="UP000016223"/>
    </source>
</evidence>
<dbReference type="InterPro" id="IPR000045">
    <property type="entry name" value="Prepilin_IV_endopep_pep"/>
</dbReference>